<dbReference type="AlphaFoldDB" id="A0A2D3V232"/>
<proteinExistence type="predicted"/>
<dbReference type="PANTHER" id="PTHR31642:SF310">
    <property type="entry name" value="FATTY ALCOHOL:CAFFEOYL-COA ACYLTRANSFERASE"/>
    <property type="match status" value="1"/>
</dbReference>
<dbReference type="PANTHER" id="PTHR31642">
    <property type="entry name" value="TRICHOTHECENE 3-O-ACETYLTRANSFERASE"/>
    <property type="match status" value="1"/>
</dbReference>
<reference evidence="4 5" key="1">
    <citation type="submission" date="2016-03" db="EMBL/GenBank/DDBJ databases">
        <authorList>
            <person name="Ploux O."/>
        </authorList>
    </citation>
    <scope>NUCLEOTIDE SEQUENCE [LARGE SCALE GENOMIC DNA]</scope>
    <source>
        <strain evidence="4 5">URUG2</strain>
    </source>
</reference>
<dbReference type="Proteomes" id="UP000225277">
    <property type="component" value="Unassembled WGS sequence"/>
</dbReference>
<keyword evidence="1" id="KW-0808">Transferase</keyword>
<organism evidence="4 5">
    <name type="scientific">Ramularia collo-cygni</name>
    <dbReference type="NCBI Taxonomy" id="112498"/>
    <lineage>
        <taxon>Eukaryota</taxon>
        <taxon>Fungi</taxon>
        <taxon>Dikarya</taxon>
        <taxon>Ascomycota</taxon>
        <taxon>Pezizomycotina</taxon>
        <taxon>Dothideomycetes</taxon>
        <taxon>Dothideomycetidae</taxon>
        <taxon>Mycosphaerellales</taxon>
        <taxon>Mycosphaerellaceae</taxon>
        <taxon>Ramularia</taxon>
    </lineage>
</organism>
<name>A0A2D3V232_9PEZI</name>
<dbReference type="InterPro" id="IPR050317">
    <property type="entry name" value="Plant_Fungal_Acyltransferase"/>
</dbReference>
<evidence type="ECO:0000256" key="2">
    <source>
        <dbReference type="SAM" id="MobiDB-lite"/>
    </source>
</evidence>
<dbReference type="GO" id="GO:0016747">
    <property type="term" value="F:acyltransferase activity, transferring groups other than amino-acyl groups"/>
    <property type="evidence" value="ECO:0007669"/>
    <property type="project" value="TreeGrafter"/>
</dbReference>
<protein>
    <recommendedName>
        <fullName evidence="3">Trichothecene 3-O-acetyltransferase-like N-terminal domain-containing protein</fullName>
    </recommendedName>
</protein>
<feature type="domain" description="Trichothecene 3-O-acetyltransferase-like N-terminal" evidence="3">
    <location>
        <begin position="20"/>
        <end position="206"/>
    </location>
</feature>
<dbReference type="Gene3D" id="3.30.559.10">
    <property type="entry name" value="Chloramphenicol acetyltransferase-like domain"/>
    <property type="match status" value="2"/>
</dbReference>
<accession>A0A2D3V232</accession>
<gene>
    <name evidence="4" type="ORF">RCC_01421</name>
</gene>
<dbReference type="Pfam" id="PF22664">
    <property type="entry name" value="TRI-like_N"/>
    <property type="match status" value="1"/>
</dbReference>
<evidence type="ECO:0000256" key="1">
    <source>
        <dbReference type="ARBA" id="ARBA00022679"/>
    </source>
</evidence>
<dbReference type="GeneID" id="35596678"/>
<dbReference type="EMBL" id="FJUY01000001">
    <property type="protein sequence ID" value="CZT15569.1"/>
    <property type="molecule type" value="Genomic_DNA"/>
</dbReference>
<dbReference type="Pfam" id="PF02458">
    <property type="entry name" value="Transferase"/>
    <property type="match status" value="1"/>
</dbReference>
<feature type="region of interest" description="Disordered" evidence="2">
    <location>
        <begin position="216"/>
        <end position="235"/>
    </location>
</feature>
<dbReference type="RefSeq" id="XP_023622465.1">
    <property type="nucleotide sequence ID" value="XM_023766697.1"/>
</dbReference>
<dbReference type="InterPro" id="IPR054710">
    <property type="entry name" value="Tri101-like_N"/>
</dbReference>
<feature type="compositionally biased region" description="Basic and acidic residues" evidence="2">
    <location>
        <begin position="218"/>
        <end position="235"/>
    </location>
</feature>
<dbReference type="STRING" id="112498.A0A2D3V232"/>
<sequence>MTESVVFRLSSIDQSSTREYIRYALCYPCESDAASLDSLAIKLSAALKRGVSYMPILAGKVHPVPTQASSESNRRHSVADYPARQYPSIHQRRATLAEDTHNEQSGQLEVRVTAEEVESIKATFKTLGKDEFPHSYADLTKEGMPPMAFIGEAFTPLPDAPESLEEGSPVLAVQGNFISGGVIVALYLHHSVVGAAGLGSLMRCMSISEDVLPSRPRMTTEELRDEALEQSRMRDRLSGSRGYQSSLYEHPVYSPRADPDRGALTVPSSPSCQVLTFSLPMLNATRDFANEHFLQINADPTVRLSLFDCLMAVLWKALTRARWPPGVARPGQTIALAVPINVRVSVEPPLNGSFYGNSDLLTHTTSMLVQLGMPFDVSTIGNTASNIRKSLSSLTEPKVRSTIAMINECEDLRSLGHPCVDYESDVVITNWADIPVDEETTLGLGLGPAEWTRKLSREHASFDCVLLPLGGRNGCEVLIQLAEPEMQRLLEDTGLQPFLVGYA</sequence>
<dbReference type="InterPro" id="IPR023213">
    <property type="entry name" value="CAT-like_dom_sf"/>
</dbReference>
<keyword evidence="5" id="KW-1185">Reference proteome</keyword>
<evidence type="ECO:0000313" key="4">
    <source>
        <dbReference type="EMBL" id="CZT15569.1"/>
    </source>
</evidence>
<evidence type="ECO:0000259" key="3">
    <source>
        <dbReference type="Pfam" id="PF22664"/>
    </source>
</evidence>
<evidence type="ECO:0000313" key="5">
    <source>
        <dbReference type="Proteomes" id="UP000225277"/>
    </source>
</evidence>
<dbReference type="OrthoDB" id="1862401at2759"/>